<dbReference type="InterPro" id="IPR001387">
    <property type="entry name" value="Cro/C1-type_HTH"/>
</dbReference>
<evidence type="ECO:0000313" key="3">
    <source>
        <dbReference type="EMBL" id="MBO8483964.1"/>
    </source>
</evidence>
<dbReference type="Proteomes" id="UP000725002">
    <property type="component" value="Unassembled WGS sequence"/>
</dbReference>
<proteinExistence type="predicted"/>
<name>A0A940DT67_9BACT</name>
<organism evidence="3 4">
    <name type="scientific">Candidatus Cryptobacteroides avicola</name>
    <dbReference type="NCBI Taxonomy" id="2840757"/>
    <lineage>
        <taxon>Bacteria</taxon>
        <taxon>Pseudomonadati</taxon>
        <taxon>Bacteroidota</taxon>
        <taxon>Bacteroidia</taxon>
        <taxon>Bacteroidales</taxon>
        <taxon>Candidatus Cryptobacteroides</taxon>
    </lineage>
</organism>
<comment type="caution">
    <text evidence="3">The sequence shown here is derived from an EMBL/GenBank/DDBJ whole genome shotgun (WGS) entry which is preliminary data.</text>
</comment>
<dbReference type="Gene3D" id="1.10.260.40">
    <property type="entry name" value="lambda repressor-like DNA-binding domains"/>
    <property type="match status" value="1"/>
</dbReference>
<sequence>MQTNNHQINDYSSVLEAKYGKKGSPERAQFDEEAYTFYTGQILLDARKEAKITQQELAEKLHVSKSYISKIEKGLISPSVSTFYRIINALGMRVEVVRPIA</sequence>
<keyword evidence="1" id="KW-0238">DNA-binding</keyword>
<dbReference type="PANTHER" id="PTHR46797">
    <property type="entry name" value="HTH-TYPE TRANSCRIPTIONAL REGULATOR"/>
    <property type="match status" value="1"/>
</dbReference>
<dbReference type="SUPFAM" id="SSF47413">
    <property type="entry name" value="lambda repressor-like DNA-binding domains"/>
    <property type="match status" value="1"/>
</dbReference>
<protein>
    <submittedName>
        <fullName evidence="3">Helix-turn-helix transcriptional regulator</fullName>
    </submittedName>
</protein>
<dbReference type="SMART" id="SM00530">
    <property type="entry name" value="HTH_XRE"/>
    <property type="match status" value="1"/>
</dbReference>
<dbReference type="CDD" id="cd00093">
    <property type="entry name" value="HTH_XRE"/>
    <property type="match status" value="1"/>
</dbReference>
<dbReference type="EMBL" id="JADILV010000050">
    <property type="protein sequence ID" value="MBO8483964.1"/>
    <property type="molecule type" value="Genomic_DNA"/>
</dbReference>
<dbReference type="GO" id="GO:0003700">
    <property type="term" value="F:DNA-binding transcription factor activity"/>
    <property type="evidence" value="ECO:0007669"/>
    <property type="project" value="TreeGrafter"/>
</dbReference>
<dbReference type="PANTHER" id="PTHR46797:SF1">
    <property type="entry name" value="METHYLPHOSPHONATE SYNTHASE"/>
    <property type="match status" value="1"/>
</dbReference>
<gene>
    <name evidence="3" type="ORF">IAB75_07620</name>
</gene>
<dbReference type="GO" id="GO:0005829">
    <property type="term" value="C:cytosol"/>
    <property type="evidence" value="ECO:0007669"/>
    <property type="project" value="TreeGrafter"/>
</dbReference>
<dbReference type="GO" id="GO:0003677">
    <property type="term" value="F:DNA binding"/>
    <property type="evidence" value="ECO:0007669"/>
    <property type="project" value="UniProtKB-KW"/>
</dbReference>
<evidence type="ECO:0000259" key="2">
    <source>
        <dbReference type="PROSITE" id="PS50943"/>
    </source>
</evidence>
<reference evidence="3" key="2">
    <citation type="journal article" date="2021" name="PeerJ">
        <title>Extensive microbial diversity within the chicken gut microbiome revealed by metagenomics and culture.</title>
        <authorList>
            <person name="Gilroy R."/>
            <person name="Ravi A."/>
            <person name="Getino M."/>
            <person name="Pursley I."/>
            <person name="Horton D.L."/>
            <person name="Alikhan N.F."/>
            <person name="Baker D."/>
            <person name="Gharbi K."/>
            <person name="Hall N."/>
            <person name="Watson M."/>
            <person name="Adriaenssens E.M."/>
            <person name="Foster-Nyarko E."/>
            <person name="Jarju S."/>
            <person name="Secka A."/>
            <person name="Antonio M."/>
            <person name="Oren A."/>
            <person name="Chaudhuri R.R."/>
            <person name="La Ragione R."/>
            <person name="Hildebrand F."/>
            <person name="Pallen M.J."/>
        </authorList>
    </citation>
    <scope>NUCLEOTIDE SEQUENCE</scope>
    <source>
        <strain evidence="3">G3-8215</strain>
    </source>
</reference>
<accession>A0A940DT67</accession>
<feature type="domain" description="HTH cro/C1-type" evidence="2">
    <location>
        <begin position="43"/>
        <end position="97"/>
    </location>
</feature>
<evidence type="ECO:0000256" key="1">
    <source>
        <dbReference type="ARBA" id="ARBA00023125"/>
    </source>
</evidence>
<dbReference type="Pfam" id="PF01381">
    <property type="entry name" value="HTH_3"/>
    <property type="match status" value="1"/>
</dbReference>
<reference evidence="3" key="1">
    <citation type="submission" date="2020-10" db="EMBL/GenBank/DDBJ databases">
        <authorList>
            <person name="Gilroy R."/>
        </authorList>
    </citation>
    <scope>NUCLEOTIDE SEQUENCE</scope>
    <source>
        <strain evidence="3">G3-8215</strain>
    </source>
</reference>
<dbReference type="PROSITE" id="PS50943">
    <property type="entry name" value="HTH_CROC1"/>
    <property type="match status" value="1"/>
</dbReference>
<dbReference type="InterPro" id="IPR010982">
    <property type="entry name" value="Lambda_DNA-bd_dom_sf"/>
</dbReference>
<evidence type="ECO:0000313" key="4">
    <source>
        <dbReference type="Proteomes" id="UP000725002"/>
    </source>
</evidence>
<dbReference type="InterPro" id="IPR050807">
    <property type="entry name" value="TransReg_Diox_bact_type"/>
</dbReference>
<dbReference type="AlphaFoldDB" id="A0A940DT67"/>